<keyword evidence="2 6" id="KW-0812">Transmembrane</keyword>
<feature type="transmembrane region" description="Helical" evidence="6">
    <location>
        <begin position="182"/>
        <end position="206"/>
    </location>
</feature>
<evidence type="ECO:0000256" key="2">
    <source>
        <dbReference type="ARBA" id="ARBA00022692"/>
    </source>
</evidence>
<feature type="transmembrane region" description="Helical" evidence="6">
    <location>
        <begin position="112"/>
        <end position="133"/>
    </location>
</feature>
<proteinExistence type="predicted"/>
<dbReference type="SUPFAM" id="SSF103473">
    <property type="entry name" value="MFS general substrate transporter"/>
    <property type="match status" value="1"/>
</dbReference>
<feature type="transmembrane region" description="Helical" evidence="6">
    <location>
        <begin position="389"/>
        <end position="409"/>
    </location>
</feature>
<feature type="transmembrane region" description="Helical" evidence="6">
    <location>
        <begin position="140"/>
        <end position="162"/>
    </location>
</feature>
<evidence type="ECO:0000256" key="3">
    <source>
        <dbReference type="ARBA" id="ARBA00022989"/>
    </source>
</evidence>
<keyword evidence="4 6" id="KW-0472">Membrane</keyword>
<organism evidence="7 8">
    <name type="scientific">Fusarium oxysporum NRRL 32931</name>
    <dbReference type="NCBI Taxonomy" id="660029"/>
    <lineage>
        <taxon>Eukaryota</taxon>
        <taxon>Fungi</taxon>
        <taxon>Dikarya</taxon>
        <taxon>Ascomycota</taxon>
        <taxon>Pezizomycotina</taxon>
        <taxon>Sordariomycetes</taxon>
        <taxon>Hypocreomycetidae</taxon>
        <taxon>Hypocreales</taxon>
        <taxon>Nectriaceae</taxon>
        <taxon>Fusarium</taxon>
        <taxon>Fusarium oxysporum species complex</taxon>
    </lineage>
</organism>
<evidence type="ECO:0000313" key="8">
    <source>
        <dbReference type="Proteomes" id="UP000030753"/>
    </source>
</evidence>
<dbReference type="EMBL" id="JH717846">
    <property type="protein sequence ID" value="EWY84716.1"/>
    <property type="molecule type" value="Genomic_DNA"/>
</dbReference>
<reference evidence="7 8" key="1">
    <citation type="submission" date="2011-06" db="EMBL/GenBank/DDBJ databases">
        <title>The Genome Sequence of Fusarium oxysporum FOSC 3-a.</title>
        <authorList>
            <consortium name="The Broad Institute Genome Sequencing Platform"/>
            <person name="Ma L.-J."/>
            <person name="Gale L.R."/>
            <person name="Schwartz D.C."/>
            <person name="Zhou S."/>
            <person name="Corby-Kistler H."/>
            <person name="Young S.K."/>
            <person name="Zeng Q."/>
            <person name="Gargeya S."/>
            <person name="Fitzgerald M."/>
            <person name="Haas B."/>
            <person name="Abouelleil A."/>
            <person name="Alvarado L."/>
            <person name="Arachchi H.M."/>
            <person name="Berlin A."/>
            <person name="Brown A."/>
            <person name="Chapman S.B."/>
            <person name="Chen Z."/>
            <person name="Dunbar C."/>
            <person name="Freedman E."/>
            <person name="Gearin G."/>
            <person name="Gellesch M."/>
            <person name="Goldberg J."/>
            <person name="Griggs A."/>
            <person name="Gujja S."/>
            <person name="Heiman D."/>
            <person name="Howarth C."/>
            <person name="Larson L."/>
            <person name="Lui A."/>
            <person name="MacDonald P.J.P."/>
            <person name="Mehta T."/>
            <person name="Montmayeur A."/>
            <person name="Murphy C."/>
            <person name="Neiman D."/>
            <person name="Pearson M."/>
            <person name="Priest M."/>
            <person name="Roberts A."/>
            <person name="Saif S."/>
            <person name="Shea T."/>
            <person name="Shenoy N."/>
            <person name="Sisk P."/>
            <person name="Stolte C."/>
            <person name="Sykes S."/>
            <person name="Wortman J."/>
            <person name="Nusbaum C."/>
            <person name="Birren B."/>
        </authorList>
    </citation>
    <scope>NUCLEOTIDE SEQUENCE [LARGE SCALE GENOMIC DNA]</scope>
    <source>
        <strain evidence="8">FOSC 3-a</strain>
    </source>
</reference>
<dbReference type="Gene3D" id="1.20.1250.20">
    <property type="entry name" value="MFS general substrate transporter like domains"/>
    <property type="match status" value="1"/>
</dbReference>
<evidence type="ECO:0008006" key="9">
    <source>
        <dbReference type="Google" id="ProtNLM"/>
    </source>
</evidence>
<name>W9HWW3_FUSOX</name>
<dbReference type="Proteomes" id="UP000030753">
    <property type="component" value="Unassembled WGS sequence"/>
</dbReference>
<evidence type="ECO:0000256" key="4">
    <source>
        <dbReference type="ARBA" id="ARBA00023136"/>
    </source>
</evidence>
<evidence type="ECO:0000256" key="1">
    <source>
        <dbReference type="ARBA" id="ARBA00004141"/>
    </source>
</evidence>
<evidence type="ECO:0000313" key="7">
    <source>
        <dbReference type="EMBL" id="EWY84716.1"/>
    </source>
</evidence>
<sequence length="478" mass="52657">MATVRIQDVENHHEASPLLGSDAETINIPPQRKRRIIQLLCAFAFTLMLAGGLQAAGLLQIYESAICDDYYKTHYLEVSKHDRCRIQPVQKELALCTVPYGLLAERIGRRRVLILSGTAIFASLAWVMAMCYWRFAPIRWVLFSGVFLFIGGGDAIFLYLHAVDVISGFFGPAISALLMEKGHSWTVLVLAEIIIFSVTFILPLFIPETLHLRNKNLARMVGLCQQDEACAPTGFYHIGASRQHLDIKPIMPLATCRPRTPDLCPRALHCHRSIYSKARYSLSYARGKILLSLFQGAQGLLVFILLPLLTRLIAKPRGWTDWARDRRYVISSISLTSFGLLVIGFAPALAIEASGLIFVAIGSCTTGLLMSLLGGVVRPNEISTVYSAALTLSMVSRSVVAPVMSALLVKGMELGRVWIGLPFVLMEAMMTAVTAASGFISPGKVDRESVGQKQGFEKKADDVDVDDDDERELRSILG</sequence>
<feature type="transmembrane region" description="Helical" evidence="6">
    <location>
        <begin position="421"/>
        <end position="440"/>
    </location>
</feature>
<evidence type="ECO:0000256" key="5">
    <source>
        <dbReference type="SAM" id="MobiDB-lite"/>
    </source>
</evidence>
<dbReference type="InterPro" id="IPR036259">
    <property type="entry name" value="MFS_trans_sf"/>
</dbReference>
<comment type="subcellular location">
    <subcellularLocation>
        <location evidence="1">Membrane</location>
        <topology evidence="1">Multi-pass membrane protein</topology>
    </subcellularLocation>
</comment>
<feature type="transmembrane region" description="Helical" evidence="6">
    <location>
        <begin position="39"/>
        <end position="62"/>
    </location>
</feature>
<dbReference type="PANTHER" id="PTHR23507">
    <property type="entry name" value="ZGC:174356"/>
    <property type="match status" value="1"/>
</dbReference>
<feature type="transmembrane region" description="Helical" evidence="6">
    <location>
        <begin position="329"/>
        <end position="349"/>
    </location>
</feature>
<feature type="compositionally biased region" description="Basic and acidic residues" evidence="5">
    <location>
        <begin position="450"/>
        <end position="462"/>
    </location>
</feature>
<dbReference type="GO" id="GO:0016020">
    <property type="term" value="C:membrane"/>
    <property type="evidence" value="ECO:0007669"/>
    <property type="project" value="UniProtKB-SubCell"/>
</dbReference>
<feature type="transmembrane region" description="Helical" evidence="6">
    <location>
        <begin position="356"/>
        <end position="377"/>
    </location>
</feature>
<gene>
    <name evidence="7" type="ORF">FOYG_12125</name>
</gene>
<protein>
    <recommendedName>
        <fullName evidence="9">Major facilitator superfamily (MFS) profile domain-containing protein</fullName>
    </recommendedName>
</protein>
<accession>W9HWW3</accession>
<feature type="transmembrane region" description="Helical" evidence="6">
    <location>
        <begin position="289"/>
        <end position="309"/>
    </location>
</feature>
<keyword evidence="3 6" id="KW-1133">Transmembrane helix</keyword>
<feature type="region of interest" description="Disordered" evidence="5">
    <location>
        <begin position="450"/>
        <end position="469"/>
    </location>
</feature>
<dbReference type="PANTHER" id="PTHR23507:SF1">
    <property type="entry name" value="FI18259P1-RELATED"/>
    <property type="match status" value="1"/>
</dbReference>
<dbReference type="AlphaFoldDB" id="W9HWW3"/>
<evidence type="ECO:0000256" key="6">
    <source>
        <dbReference type="SAM" id="Phobius"/>
    </source>
</evidence>
<dbReference type="GO" id="GO:0022857">
    <property type="term" value="F:transmembrane transporter activity"/>
    <property type="evidence" value="ECO:0007669"/>
    <property type="project" value="TreeGrafter"/>
</dbReference>
<dbReference type="HOGENOM" id="CLU_013756_2_3_1"/>
<dbReference type="OrthoDB" id="194139at2759"/>